<proteinExistence type="predicted"/>
<sequence>MMHRSELRDVLAAEGPFACAYFDVTHDTEDSAERTRLQWRSVREELLRQGADESTVDAMAAAVEQQSPPVGTATRALVASHGGLLVNEWLPSTAGTESSDVRWTEVPYVLPLLASTDRPVPYVAVVADRTGATLRAVDGHGDPVSTEDVSGEEHHVHKPRGGGWSHRRIHQHAEETVKRNVRDIADEADQLAQKVSARLLAFAGEAQTRSALRAELSPRCEEIAVEHDAGHRDGEPDLAEHEAWLAELVARQQAEDRDGVVRRFRAATGRDGEAAAGLRDVTSALRDGRVATLLIDRDGLGDRTVVTGGDPLRVGIDDGELSESNVKTTERRADEALPAAAVAGGADVLVVDGVTVDDGVGALLRY</sequence>
<evidence type="ECO:0000313" key="2">
    <source>
        <dbReference type="EMBL" id="GAA1233450.1"/>
    </source>
</evidence>
<dbReference type="Pfam" id="PF18844">
    <property type="entry name" value="baeRF_family2"/>
    <property type="match status" value="1"/>
</dbReference>
<accession>A0ABN1W368</accession>
<feature type="compositionally biased region" description="Basic residues" evidence="1">
    <location>
        <begin position="156"/>
        <end position="166"/>
    </location>
</feature>
<dbReference type="Proteomes" id="UP001500653">
    <property type="component" value="Unassembled WGS sequence"/>
</dbReference>
<evidence type="ECO:0000256" key="1">
    <source>
        <dbReference type="SAM" id="MobiDB-lite"/>
    </source>
</evidence>
<comment type="caution">
    <text evidence="2">The sequence shown here is derived from an EMBL/GenBank/DDBJ whole genome shotgun (WGS) entry which is preliminary data.</text>
</comment>
<dbReference type="InterPro" id="IPR042226">
    <property type="entry name" value="eFR1_2_sf"/>
</dbReference>
<reference evidence="2 3" key="1">
    <citation type="journal article" date="2019" name="Int. J. Syst. Evol. Microbiol.">
        <title>The Global Catalogue of Microorganisms (GCM) 10K type strain sequencing project: providing services to taxonomists for standard genome sequencing and annotation.</title>
        <authorList>
            <consortium name="The Broad Institute Genomics Platform"/>
            <consortium name="The Broad Institute Genome Sequencing Center for Infectious Disease"/>
            <person name="Wu L."/>
            <person name="Ma J."/>
        </authorList>
    </citation>
    <scope>NUCLEOTIDE SEQUENCE [LARGE SCALE GENOMIC DNA]</scope>
    <source>
        <strain evidence="2 3">JCM 13023</strain>
    </source>
</reference>
<evidence type="ECO:0000313" key="3">
    <source>
        <dbReference type="Proteomes" id="UP001500653"/>
    </source>
</evidence>
<dbReference type="InterPro" id="IPR040701">
    <property type="entry name" value="Bact_RF_family2"/>
</dbReference>
<dbReference type="EMBL" id="BAAALN010000005">
    <property type="protein sequence ID" value="GAA1233450.1"/>
    <property type="molecule type" value="Genomic_DNA"/>
</dbReference>
<dbReference type="Gene3D" id="3.30.420.60">
    <property type="entry name" value="eRF1 domain 2"/>
    <property type="match status" value="1"/>
</dbReference>
<organism evidence="2 3">
    <name type="scientific">Prauserella halophila</name>
    <dbReference type="NCBI Taxonomy" id="185641"/>
    <lineage>
        <taxon>Bacteria</taxon>
        <taxon>Bacillati</taxon>
        <taxon>Actinomycetota</taxon>
        <taxon>Actinomycetes</taxon>
        <taxon>Pseudonocardiales</taxon>
        <taxon>Pseudonocardiaceae</taxon>
        <taxon>Prauserella</taxon>
    </lineage>
</organism>
<name>A0ABN1W368_9PSEU</name>
<dbReference type="RefSeq" id="WP_253863636.1">
    <property type="nucleotide sequence ID" value="NZ_BAAALN010000005.1"/>
</dbReference>
<keyword evidence="3" id="KW-1185">Reference proteome</keyword>
<evidence type="ECO:0008006" key="4">
    <source>
        <dbReference type="Google" id="ProtNLM"/>
    </source>
</evidence>
<gene>
    <name evidence="2" type="ORF">GCM10009676_16000</name>
</gene>
<dbReference type="SUPFAM" id="SSF53137">
    <property type="entry name" value="Translational machinery components"/>
    <property type="match status" value="1"/>
</dbReference>
<protein>
    <recommendedName>
        <fullName evidence="4">Peptide chain release factor 1</fullName>
    </recommendedName>
</protein>
<feature type="region of interest" description="Disordered" evidence="1">
    <location>
        <begin position="137"/>
        <end position="166"/>
    </location>
</feature>